<dbReference type="RefSeq" id="XP_068362170.1">
    <property type="nucleotide sequence ID" value="XM_068502416.1"/>
</dbReference>
<dbReference type="GeneID" id="94837120"/>
<proteinExistence type="predicted"/>
<dbReference type="InterPro" id="IPR011009">
    <property type="entry name" value="Kinase-like_dom_sf"/>
</dbReference>
<dbReference type="Proteomes" id="UP000179807">
    <property type="component" value="Unassembled WGS sequence"/>
</dbReference>
<dbReference type="Gene3D" id="3.30.200.20">
    <property type="entry name" value="Phosphorylase Kinase, domain 1"/>
    <property type="match status" value="1"/>
</dbReference>
<evidence type="ECO:0000256" key="4">
    <source>
        <dbReference type="ARBA" id="ARBA00022840"/>
    </source>
</evidence>
<dbReference type="VEuPathDB" id="TrichDB:TRFO_22184"/>
<keyword evidence="1" id="KW-0808">Transferase</keyword>
<feature type="domain" description="Protein kinase" evidence="5">
    <location>
        <begin position="81"/>
        <end position="315"/>
    </location>
</feature>
<keyword evidence="7" id="KW-1185">Reference proteome</keyword>
<dbReference type="Pfam" id="PF00069">
    <property type="entry name" value="Pkinase"/>
    <property type="match status" value="1"/>
</dbReference>
<dbReference type="Gene3D" id="1.10.510.10">
    <property type="entry name" value="Transferase(Phosphotransferase) domain 1"/>
    <property type="match status" value="1"/>
</dbReference>
<dbReference type="OrthoDB" id="4062651at2759"/>
<accession>A0A1J4KDH5</accession>
<keyword evidence="3" id="KW-0418">Kinase</keyword>
<gene>
    <name evidence="6" type="ORF">TRFO_22184</name>
</gene>
<sequence length="315" mass="35906">MAQVESTLVPFFQGPSLTVKKLQEAQHHLWEFCRAYFGNGVDYESSRKLFESMLSKIYLNKFNRYLGGSGKLSSSRFFSDFTEIELISSKSNSSVYLVKSIVDHNYYAIKRTTFSLLNENQIMETIDNIKRIATIRHGSIARYFTCWFEFDFNSPNILKSNVNDLADDYSDGEDDYMKADIIFNEQIELLDSTPFTEFICFYKNPIDALNIAKDISNALKALHCAGIAHGNLKPTKILSDFEGNVKLIGIQGLRSSHDMMSDVYNFGKILSEIPIFSCAAEIIEKMMCEIPEKRPTISDVSDQFNELIRSLNAQP</sequence>
<evidence type="ECO:0000313" key="7">
    <source>
        <dbReference type="Proteomes" id="UP000179807"/>
    </source>
</evidence>
<dbReference type="PROSITE" id="PS50011">
    <property type="entry name" value="PROTEIN_KINASE_DOM"/>
    <property type="match status" value="1"/>
</dbReference>
<reference evidence="6" key="1">
    <citation type="submission" date="2016-10" db="EMBL/GenBank/DDBJ databases">
        <authorList>
            <person name="Benchimol M."/>
            <person name="Almeida L.G."/>
            <person name="Vasconcelos A.T."/>
            <person name="Perreira-Neves A."/>
            <person name="Rosa I.A."/>
            <person name="Tasca T."/>
            <person name="Bogo M.R."/>
            <person name="de Souza W."/>
        </authorList>
    </citation>
    <scope>NUCLEOTIDE SEQUENCE [LARGE SCALE GENOMIC DNA]</scope>
    <source>
        <strain evidence="6">K</strain>
    </source>
</reference>
<dbReference type="PANTHER" id="PTHR11042">
    <property type="entry name" value="EUKARYOTIC TRANSLATION INITIATION FACTOR 2-ALPHA KINASE EIF2-ALPHA KINASE -RELATED"/>
    <property type="match status" value="1"/>
</dbReference>
<keyword evidence="2" id="KW-0547">Nucleotide-binding</keyword>
<protein>
    <recommendedName>
        <fullName evidence="5">Protein kinase domain-containing protein</fullName>
    </recommendedName>
</protein>
<keyword evidence="4" id="KW-0067">ATP-binding</keyword>
<dbReference type="GO" id="GO:0005524">
    <property type="term" value="F:ATP binding"/>
    <property type="evidence" value="ECO:0007669"/>
    <property type="project" value="UniProtKB-KW"/>
</dbReference>
<dbReference type="GO" id="GO:0004672">
    <property type="term" value="F:protein kinase activity"/>
    <property type="evidence" value="ECO:0007669"/>
    <property type="project" value="InterPro"/>
</dbReference>
<evidence type="ECO:0000256" key="2">
    <source>
        <dbReference type="ARBA" id="ARBA00022741"/>
    </source>
</evidence>
<evidence type="ECO:0000256" key="3">
    <source>
        <dbReference type="ARBA" id="ARBA00022777"/>
    </source>
</evidence>
<dbReference type="EMBL" id="MLAK01000650">
    <property type="protein sequence ID" value="OHT09034.1"/>
    <property type="molecule type" value="Genomic_DNA"/>
</dbReference>
<dbReference type="GO" id="GO:0005737">
    <property type="term" value="C:cytoplasm"/>
    <property type="evidence" value="ECO:0007669"/>
    <property type="project" value="TreeGrafter"/>
</dbReference>
<dbReference type="InterPro" id="IPR050339">
    <property type="entry name" value="CC_SR_Kinase"/>
</dbReference>
<comment type="caution">
    <text evidence="6">The sequence shown here is derived from an EMBL/GenBank/DDBJ whole genome shotgun (WGS) entry which is preliminary data.</text>
</comment>
<evidence type="ECO:0000313" key="6">
    <source>
        <dbReference type="EMBL" id="OHT09034.1"/>
    </source>
</evidence>
<dbReference type="AlphaFoldDB" id="A0A1J4KDH5"/>
<dbReference type="SUPFAM" id="SSF56112">
    <property type="entry name" value="Protein kinase-like (PK-like)"/>
    <property type="match status" value="1"/>
</dbReference>
<name>A0A1J4KDH5_9EUKA</name>
<dbReference type="InterPro" id="IPR000719">
    <property type="entry name" value="Prot_kinase_dom"/>
</dbReference>
<evidence type="ECO:0000259" key="5">
    <source>
        <dbReference type="PROSITE" id="PS50011"/>
    </source>
</evidence>
<dbReference type="GO" id="GO:0005634">
    <property type="term" value="C:nucleus"/>
    <property type="evidence" value="ECO:0007669"/>
    <property type="project" value="TreeGrafter"/>
</dbReference>
<dbReference type="SMART" id="SM00220">
    <property type="entry name" value="S_TKc"/>
    <property type="match status" value="1"/>
</dbReference>
<evidence type="ECO:0000256" key="1">
    <source>
        <dbReference type="ARBA" id="ARBA00022679"/>
    </source>
</evidence>
<organism evidence="6 7">
    <name type="scientific">Tritrichomonas foetus</name>
    <dbReference type="NCBI Taxonomy" id="1144522"/>
    <lineage>
        <taxon>Eukaryota</taxon>
        <taxon>Metamonada</taxon>
        <taxon>Parabasalia</taxon>
        <taxon>Tritrichomonadida</taxon>
        <taxon>Tritrichomonadidae</taxon>
        <taxon>Tritrichomonas</taxon>
    </lineage>
</organism>